<dbReference type="Proteomes" id="UP000440096">
    <property type="component" value="Unassembled WGS sequence"/>
</dbReference>
<reference evidence="1 2" key="1">
    <citation type="submission" date="2019-11" db="EMBL/GenBank/DDBJ databases">
        <title>Draft genome of Amycolatopsis RM579.</title>
        <authorList>
            <person name="Duangmal K."/>
            <person name="Mingma R."/>
        </authorList>
    </citation>
    <scope>NUCLEOTIDE SEQUENCE [LARGE SCALE GENOMIC DNA]</scope>
    <source>
        <strain evidence="1 2">RM579</strain>
    </source>
</reference>
<name>A0A6N7Z438_9PSEU</name>
<gene>
    <name evidence="1" type="ORF">GKO32_07770</name>
</gene>
<comment type="caution">
    <text evidence="1">The sequence shown here is derived from an EMBL/GenBank/DDBJ whole genome shotgun (WGS) entry which is preliminary data.</text>
</comment>
<protein>
    <submittedName>
        <fullName evidence="1">Uncharacterized protein</fullName>
    </submittedName>
</protein>
<evidence type="ECO:0000313" key="2">
    <source>
        <dbReference type="Proteomes" id="UP000440096"/>
    </source>
</evidence>
<accession>A0A6N7Z438</accession>
<sequence length="81" mass="9661">MALHVTNNEITSDVTEHCAHRTNEGWEVSWLPDRVFDRNCVVTAMLLTELYVTDPPPWDRLWLLAAQWEREIGIDRRRDWL</sequence>
<organism evidence="1 2">
    <name type="scientific">Amycolatopsis pithecellobii</name>
    <dbReference type="NCBI Taxonomy" id="664692"/>
    <lineage>
        <taxon>Bacteria</taxon>
        <taxon>Bacillati</taxon>
        <taxon>Actinomycetota</taxon>
        <taxon>Actinomycetes</taxon>
        <taxon>Pseudonocardiales</taxon>
        <taxon>Pseudonocardiaceae</taxon>
        <taxon>Amycolatopsis</taxon>
    </lineage>
</organism>
<dbReference type="AlphaFoldDB" id="A0A6N7Z438"/>
<proteinExistence type="predicted"/>
<dbReference type="OrthoDB" id="3543808at2"/>
<dbReference type="EMBL" id="WMBA01000008">
    <property type="protein sequence ID" value="MTD53876.1"/>
    <property type="molecule type" value="Genomic_DNA"/>
</dbReference>
<dbReference type="RefSeq" id="WP_154756115.1">
    <property type="nucleotide sequence ID" value="NZ_WMBA01000008.1"/>
</dbReference>
<keyword evidence="2" id="KW-1185">Reference proteome</keyword>
<evidence type="ECO:0000313" key="1">
    <source>
        <dbReference type="EMBL" id="MTD53876.1"/>
    </source>
</evidence>